<dbReference type="Gene3D" id="3.40.50.720">
    <property type="entry name" value="NAD(P)-binding Rossmann-like Domain"/>
    <property type="match status" value="1"/>
</dbReference>
<dbReference type="GO" id="GO:0005829">
    <property type="term" value="C:cytosol"/>
    <property type="evidence" value="ECO:0007669"/>
    <property type="project" value="TreeGrafter"/>
</dbReference>
<keyword evidence="3 8" id="KW-0028">Amino-acid biosynthesis</keyword>
<dbReference type="GO" id="GO:0009423">
    <property type="term" value="P:chorismate biosynthetic process"/>
    <property type="evidence" value="ECO:0007669"/>
    <property type="project" value="UniProtKB-UniRule"/>
</dbReference>
<feature type="binding site" evidence="8">
    <location>
        <begin position="34"/>
        <end position="36"/>
    </location>
    <ligand>
        <name>shikimate</name>
        <dbReference type="ChEBI" id="CHEBI:36208"/>
    </ligand>
</feature>
<dbReference type="Pfam" id="PF01488">
    <property type="entry name" value="Shikimate_DH"/>
    <property type="match status" value="1"/>
</dbReference>
<dbReference type="AlphaFoldDB" id="C9LRS8"/>
<feature type="binding site" evidence="8">
    <location>
        <begin position="145"/>
        <end position="149"/>
    </location>
    <ligand>
        <name>NADP(+)</name>
        <dbReference type="ChEBI" id="CHEBI:58349"/>
    </ligand>
</feature>
<comment type="catalytic activity">
    <reaction evidence="7 8">
        <text>shikimate + NADP(+) = 3-dehydroshikimate + NADPH + H(+)</text>
        <dbReference type="Rhea" id="RHEA:17737"/>
        <dbReference type="ChEBI" id="CHEBI:15378"/>
        <dbReference type="ChEBI" id="CHEBI:16630"/>
        <dbReference type="ChEBI" id="CHEBI:36208"/>
        <dbReference type="ChEBI" id="CHEBI:57783"/>
        <dbReference type="ChEBI" id="CHEBI:58349"/>
        <dbReference type="EC" id="1.1.1.25"/>
    </reaction>
</comment>
<dbReference type="InterPro" id="IPR013708">
    <property type="entry name" value="Shikimate_DH-bd_N"/>
</dbReference>
<proteinExistence type="inferred from homology"/>
<dbReference type="Pfam" id="PF08501">
    <property type="entry name" value="Shikimate_dh_N"/>
    <property type="match status" value="1"/>
</dbReference>
<comment type="caution">
    <text evidence="12">The sequence shown here is derived from an EMBL/GenBank/DDBJ whole genome shotgun (WGS) entry which is preliminary data.</text>
</comment>
<feature type="binding site" evidence="8">
    <location>
        <position position="106"/>
    </location>
    <ligand>
        <name>shikimate</name>
        <dbReference type="ChEBI" id="CHEBI:36208"/>
    </ligand>
</feature>
<dbReference type="eggNOG" id="COG0169">
    <property type="taxonomic scope" value="Bacteria"/>
</dbReference>
<name>C9LRS8_SELS3</name>
<evidence type="ECO:0000313" key="13">
    <source>
        <dbReference type="Proteomes" id="UP000003505"/>
    </source>
</evidence>
<keyword evidence="6 8" id="KW-0057">Aromatic amino acid biosynthesis</keyword>
<dbReference type="GO" id="GO:0004764">
    <property type="term" value="F:shikimate 3-dehydrogenase (NADP+) activity"/>
    <property type="evidence" value="ECO:0007669"/>
    <property type="project" value="UniProtKB-UniRule"/>
</dbReference>
<evidence type="ECO:0000256" key="3">
    <source>
        <dbReference type="ARBA" id="ARBA00022605"/>
    </source>
</evidence>
<evidence type="ECO:0000256" key="7">
    <source>
        <dbReference type="ARBA" id="ARBA00049442"/>
    </source>
</evidence>
<evidence type="ECO:0000259" key="10">
    <source>
        <dbReference type="Pfam" id="PF08501"/>
    </source>
</evidence>
<dbReference type="GO" id="GO:0019632">
    <property type="term" value="P:shikimate metabolic process"/>
    <property type="evidence" value="ECO:0007669"/>
    <property type="project" value="InterPro"/>
</dbReference>
<feature type="domain" description="Shikimate dehydrogenase substrate binding N-terminal" evidence="10">
    <location>
        <begin position="26"/>
        <end position="108"/>
    </location>
</feature>
<keyword evidence="4 8" id="KW-0521">NADP</keyword>
<dbReference type="Gene3D" id="3.40.50.10860">
    <property type="entry name" value="Leucine Dehydrogenase, chain A, domain 1"/>
    <property type="match status" value="1"/>
</dbReference>
<evidence type="ECO:0000256" key="1">
    <source>
        <dbReference type="ARBA" id="ARBA00004871"/>
    </source>
</evidence>
<dbReference type="GO" id="GO:0050661">
    <property type="term" value="F:NADP binding"/>
    <property type="evidence" value="ECO:0007669"/>
    <property type="project" value="InterPro"/>
</dbReference>
<dbReference type="NCBIfam" id="TIGR00507">
    <property type="entry name" value="aroE"/>
    <property type="match status" value="1"/>
</dbReference>
<dbReference type="InterPro" id="IPR011342">
    <property type="entry name" value="Shikimate_DH"/>
</dbReference>
<dbReference type="InterPro" id="IPR022893">
    <property type="entry name" value="Shikimate_DH_fam"/>
</dbReference>
<dbReference type="Proteomes" id="UP000003505">
    <property type="component" value="Unassembled WGS sequence"/>
</dbReference>
<feature type="active site" description="Proton acceptor" evidence="8">
    <location>
        <position position="85"/>
    </location>
</feature>
<dbReference type="InterPro" id="IPR041121">
    <property type="entry name" value="SDH_C"/>
</dbReference>
<comment type="caution">
    <text evidence="8">Lacks conserved residue(s) required for the propagation of feature annotation.</text>
</comment>
<evidence type="ECO:0000256" key="4">
    <source>
        <dbReference type="ARBA" id="ARBA00022857"/>
    </source>
</evidence>
<keyword evidence="5 8" id="KW-0560">Oxidoreductase</keyword>
<gene>
    <name evidence="8 12" type="primary">aroE</name>
    <name evidence="12" type="ORF">SELSPUOL_00147</name>
</gene>
<dbReference type="InterPro" id="IPR006151">
    <property type="entry name" value="Shikm_DH/Glu-tRNA_Rdtase"/>
</dbReference>
<dbReference type="UniPathway" id="UPA00053">
    <property type="reaction ID" value="UER00087"/>
</dbReference>
<dbReference type="InterPro" id="IPR046346">
    <property type="entry name" value="Aminoacid_DH-like_N_sf"/>
</dbReference>
<evidence type="ECO:0000313" key="12">
    <source>
        <dbReference type="EMBL" id="EEX78544.1"/>
    </source>
</evidence>
<dbReference type="SUPFAM" id="SSF53223">
    <property type="entry name" value="Aminoacid dehydrogenase-like, N-terminal domain"/>
    <property type="match status" value="1"/>
</dbReference>
<dbReference type="NCBIfam" id="NF001314">
    <property type="entry name" value="PRK00258.2-2"/>
    <property type="match status" value="1"/>
</dbReference>
<comment type="pathway">
    <text evidence="1 8">Metabolic intermediate biosynthesis; chorismate biosynthesis; chorismate from D-erythrose 4-phosphate and phosphoenolpyruvate: step 4/7.</text>
</comment>
<feature type="binding site" evidence="8">
    <location>
        <position position="97"/>
    </location>
    <ligand>
        <name>NADP(+)</name>
        <dbReference type="ChEBI" id="CHEBI:58349"/>
    </ligand>
</feature>
<evidence type="ECO:0000256" key="8">
    <source>
        <dbReference type="HAMAP-Rule" id="MF_00222"/>
    </source>
</evidence>
<dbReference type="NCBIfam" id="NF001319">
    <property type="entry name" value="PRK00258.3-3"/>
    <property type="match status" value="1"/>
</dbReference>
<dbReference type="CDD" id="cd01065">
    <property type="entry name" value="NAD_bind_Shikimate_DH"/>
    <property type="match status" value="1"/>
</dbReference>
<dbReference type="EMBL" id="ACKP02000002">
    <property type="protein sequence ID" value="EEX78544.1"/>
    <property type="molecule type" value="Genomic_DNA"/>
</dbReference>
<dbReference type="SUPFAM" id="SSF51735">
    <property type="entry name" value="NAD(P)-binding Rossmann-fold domains"/>
    <property type="match status" value="1"/>
</dbReference>
<feature type="binding site" evidence="8">
    <location>
        <position position="81"/>
    </location>
    <ligand>
        <name>shikimate</name>
        <dbReference type="ChEBI" id="CHEBI:36208"/>
    </ligand>
</feature>
<feature type="binding site" evidence="8">
    <location>
        <position position="270"/>
    </location>
    <ligand>
        <name>shikimate</name>
        <dbReference type="ChEBI" id="CHEBI:36208"/>
    </ligand>
</feature>
<dbReference type="HAMAP" id="MF_00222">
    <property type="entry name" value="Shikimate_DH_AroE"/>
    <property type="match status" value="1"/>
</dbReference>
<feature type="binding site" evidence="8">
    <location>
        <position position="263"/>
    </location>
    <ligand>
        <name>NADP(+)</name>
        <dbReference type="ChEBI" id="CHEBI:58349"/>
    </ligand>
</feature>
<dbReference type="PANTHER" id="PTHR21089">
    <property type="entry name" value="SHIKIMATE DEHYDROGENASE"/>
    <property type="match status" value="1"/>
</dbReference>
<feature type="binding site" evidence="8">
    <location>
        <position position="242"/>
    </location>
    <ligand>
        <name>shikimate</name>
        <dbReference type="ChEBI" id="CHEBI:36208"/>
    </ligand>
</feature>
<dbReference type="Pfam" id="PF18317">
    <property type="entry name" value="SDH_C"/>
    <property type="match status" value="1"/>
</dbReference>
<evidence type="ECO:0000256" key="5">
    <source>
        <dbReference type="ARBA" id="ARBA00023002"/>
    </source>
</evidence>
<dbReference type="OrthoDB" id="9792692at2"/>
<accession>C9LRS8</accession>
<feature type="binding site" evidence="8">
    <location>
        <position position="121"/>
    </location>
    <ligand>
        <name>shikimate</name>
        <dbReference type="ChEBI" id="CHEBI:36208"/>
    </ligand>
</feature>
<comment type="subunit">
    <text evidence="8">Homodimer.</text>
</comment>
<dbReference type="GO" id="GO:0008652">
    <property type="term" value="P:amino acid biosynthetic process"/>
    <property type="evidence" value="ECO:0007669"/>
    <property type="project" value="UniProtKB-KW"/>
</dbReference>
<comment type="function">
    <text evidence="8">Involved in the biosynthesis of the chorismate, which leads to the biosynthesis of aromatic amino acids. Catalyzes the reversible NADPH linked reduction of 3-dehydroshikimate (DHSA) to yield shikimate (SA).</text>
</comment>
<evidence type="ECO:0000259" key="9">
    <source>
        <dbReference type="Pfam" id="PF01488"/>
    </source>
</evidence>
<dbReference type="PANTHER" id="PTHR21089:SF1">
    <property type="entry name" value="BIFUNCTIONAL 3-DEHYDROQUINATE DEHYDRATASE_SHIKIMATE DEHYDROGENASE, CHLOROPLASTIC"/>
    <property type="match status" value="1"/>
</dbReference>
<dbReference type="GO" id="GO:0009073">
    <property type="term" value="P:aromatic amino acid family biosynthetic process"/>
    <property type="evidence" value="ECO:0007669"/>
    <property type="project" value="UniProtKB-KW"/>
</dbReference>
<dbReference type="STRING" id="546271.Selsp_1868"/>
<evidence type="ECO:0000256" key="2">
    <source>
        <dbReference type="ARBA" id="ARBA00012962"/>
    </source>
</evidence>
<feature type="domain" description="Quinate/shikimate 5-dehydrogenase/glutamyl-tRNA reductase" evidence="9">
    <location>
        <begin position="129"/>
        <end position="193"/>
    </location>
</feature>
<evidence type="ECO:0000259" key="11">
    <source>
        <dbReference type="Pfam" id="PF18317"/>
    </source>
</evidence>
<feature type="domain" description="SDH C-terminal" evidence="11">
    <location>
        <begin position="265"/>
        <end position="293"/>
    </location>
</feature>
<feature type="binding site" evidence="8">
    <location>
        <position position="240"/>
    </location>
    <ligand>
        <name>NADP(+)</name>
        <dbReference type="ChEBI" id="CHEBI:58349"/>
    </ligand>
</feature>
<dbReference type="EC" id="1.1.1.25" evidence="2 8"/>
<comment type="similarity">
    <text evidence="8">Belongs to the shikimate dehydrogenase family.</text>
</comment>
<evidence type="ECO:0000256" key="6">
    <source>
        <dbReference type="ARBA" id="ARBA00023141"/>
    </source>
</evidence>
<reference evidence="12 13" key="1">
    <citation type="submission" date="2009-09" db="EMBL/GenBank/DDBJ databases">
        <authorList>
            <person name="Weinstock G."/>
            <person name="Sodergren E."/>
            <person name="Clifton S."/>
            <person name="Fulton L."/>
            <person name="Fulton B."/>
            <person name="Courtney L."/>
            <person name="Fronick C."/>
            <person name="Harrison M."/>
            <person name="Strong C."/>
            <person name="Farmer C."/>
            <person name="Delahaunty K."/>
            <person name="Markovic C."/>
            <person name="Hall O."/>
            <person name="Minx P."/>
            <person name="Tomlinson C."/>
            <person name="Mitreva M."/>
            <person name="Nelson J."/>
            <person name="Hou S."/>
            <person name="Wollam A."/>
            <person name="Pepin K.H."/>
            <person name="Johnson M."/>
            <person name="Bhonagiri V."/>
            <person name="Nash W.E."/>
            <person name="Warren W."/>
            <person name="Chinwalla A."/>
            <person name="Mardis E.R."/>
            <person name="Wilson R.K."/>
        </authorList>
    </citation>
    <scope>NUCLEOTIDE SEQUENCE [LARGE SCALE GENOMIC DNA]</scope>
    <source>
        <strain evidence="13">ATCC 35185 / DSM 20758 / VPI D19B-28</strain>
    </source>
</reference>
<dbReference type="InterPro" id="IPR036291">
    <property type="entry name" value="NAD(P)-bd_dom_sf"/>
</dbReference>
<protein>
    <recommendedName>
        <fullName evidence="2 8">Shikimate dehydrogenase (NADP(+))</fullName>
        <shortName evidence="8">SDH</shortName>
        <ecNumber evidence="2 8">1.1.1.25</ecNumber>
    </recommendedName>
</protein>
<sequence>MWKKVLLATIKESTMMFTGKTKNLAVIGSPIGHSLSPAMQNAAIRAVGLDYAYVALPVLPERLEDGVRGLRALGFRGFNVTIPHKSAILPLLDEVDEAARAIGAVNTVVCEAGRLKGFNTDVEGFLGALAARGFSVEGKRVVLLGAGGAARAALYGLLRSGAAEVTLGVRNAPKARSLAEEFAQYGEVCALDWNEAAFEEAVRKAALVVNTTPLGMAPQTQAMPPVPWQAVHERTFFYDIIYTPAKTQFLQRAESLGCPTLNGEAMLVGQGAAAFRLWTGREADFAVMTHALREALEGKEKQAAKNEAETK</sequence>
<organism evidence="12 13">
    <name type="scientific">Selenomonas sputigena (strain ATCC 35185 / DSM 20758 / CCUG 44933 / VPI D19B-28)</name>
    <dbReference type="NCBI Taxonomy" id="546271"/>
    <lineage>
        <taxon>Bacteria</taxon>
        <taxon>Bacillati</taxon>
        <taxon>Bacillota</taxon>
        <taxon>Negativicutes</taxon>
        <taxon>Selenomonadales</taxon>
        <taxon>Selenomonadaceae</taxon>
        <taxon>Selenomonas</taxon>
    </lineage>
</organism>